<dbReference type="Proteomes" id="UP001329430">
    <property type="component" value="Chromosome 2"/>
</dbReference>
<keyword evidence="3 6" id="KW-1133">Transmembrane helix</keyword>
<feature type="transmembrane region" description="Helical" evidence="6">
    <location>
        <begin position="357"/>
        <end position="375"/>
    </location>
</feature>
<keyword evidence="8" id="KW-1185">Reference proteome</keyword>
<dbReference type="InterPro" id="IPR004299">
    <property type="entry name" value="MBOAT_fam"/>
</dbReference>
<keyword evidence="2 6" id="KW-0812">Transmembrane</keyword>
<dbReference type="Pfam" id="PF03062">
    <property type="entry name" value="MBOAT"/>
    <property type="match status" value="1"/>
</dbReference>
<evidence type="ECO:0008006" key="9">
    <source>
        <dbReference type="Google" id="ProtNLM"/>
    </source>
</evidence>
<feature type="transmembrane region" description="Helical" evidence="6">
    <location>
        <begin position="134"/>
        <end position="150"/>
    </location>
</feature>
<feature type="transmembrane region" description="Helical" evidence="6">
    <location>
        <begin position="417"/>
        <end position="438"/>
    </location>
</feature>
<keyword evidence="4 6" id="KW-0472">Membrane</keyword>
<proteinExistence type="inferred from homology"/>
<dbReference type="InterPro" id="IPR051085">
    <property type="entry name" value="MB_O-acyltransferase"/>
</dbReference>
<protein>
    <recommendedName>
        <fullName evidence="9">Protein-cysteine N-palmitoyltransferase Rasp</fullName>
    </recommendedName>
</protein>
<organism evidence="7 8">
    <name type="scientific">Pyrocoelia pectoralis</name>
    <dbReference type="NCBI Taxonomy" id="417401"/>
    <lineage>
        <taxon>Eukaryota</taxon>
        <taxon>Metazoa</taxon>
        <taxon>Ecdysozoa</taxon>
        <taxon>Arthropoda</taxon>
        <taxon>Hexapoda</taxon>
        <taxon>Insecta</taxon>
        <taxon>Pterygota</taxon>
        <taxon>Neoptera</taxon>
        <taxon>Endopterygota</taxon>
        <taxon>Coleoptera</taxon>
        <taxon>Polyphaga</taxon>
        <taxon>Elateriformia</taxon>
        <taxon>Elateroidea</taxon>
        <taxon>Lampyridae</taxon>
        <taxon>Lampyrinae</taxon>
        <taxon>Pyrocoelia</taxon>
    </lineage>
</organism>
<dbReference type="AlphaFoldDB" id="A0AAN7VRK6"/>
<feature type="transmembrane region" description="Helical" evidence="6">
    <location>
        <begin position="458"/>
        <end position="475"/>
    </location>
</feature>
<comment type="caution">
    <text evidence="7">The sequence shown here is derived from an EMBL/GenBank/DDBJ whole genome shotgun (WGS) entry which is preliminary data.</text>
</comment>
<feature type="transmembrane region" description="Helical" evidence="6">
    <location>
        <begin position="95"/>
        <end position="122"/>
    </location>
</feature>
<dbReference type="PANTHER" id="PTHR13285:SF18">
    <property type="entry name" value="PROTEIN-CYSTEINE N-PALMITOYLTRANSFERASE RASP"/>
    <property type="match status" value="1"/>
</dbReference>
<evidence type="ECO:0000256" key="3">
    <source>
        <dbReference type="ARBA" id="ARBA00022989"/>
    </source>
</evidence>
<name>A0AAN7VRK6_9COLE</name>
<evidence type="ECO:0000256" key="5">
    <source>
        <dbReference type="ARBA" id="ARBA00038268"/>
    </source>
</evidence>
<dbReference type="EMBL" id="JAVRBK010000002">
    <property type="protein sequence ID" value="KAK5648704.1"/>
    <property type="molecule type" value="Genomic_DNA"/>
</dbReference>
<dbReference type="PANTHER" id="PTHR13285">
    <property type="entry name" value="ACYLTRANSFERASE"/>
    <property type="match status" value="1"/>
</dbReference>
<evidence type="ECO:0000256" key="2">
    <source>
        <dbReference type="ARBA" id="ARBA00022692"/>
    </source>
</evidence>
<reference evidence="7 8" key="1">
    <citation type="journal article" date="2024" name="Insects">
        <title>An Improved Chromosome-Level Genome Assembly of the Firefly Pyrocoelia pectoralis.</title>
        <authorList>
            <person name="Fu X."/>
            <person name="Meyer-Rochow V.B."/>
            <person name="Ballantyne L."/>
            <person name="Zhu X."/>
        </authorList>
    </citation>
    <scope>NUCLEOTIDE SEQUENCE [LARGE SCALE GENOMIC DNA]</scope>
    <source>
        <strain evidence="7">XCY_ONT2</strain>
    </source>
</reference>
<accession>A0AAN7VRK6</accession>
<comment type="subcellular location">
    <subcellularLocation>
        <location evidence="1">Membrane</location>
        <topology evidence="1">Multi-pass membrane protein</topology>
    </subcellularLocation>
</comment>
<dbReference type="GO" id="GO:0016020">
    <property type="term" value="C:membrane"/>
    <property type="evidence" value="ECO:0007669"/>
    <property type="project" value="UniProtKB-SubCell"/>
</dbReference>
<feature type="transmembrane region" description="Helical" evidence="6">
    <location>
        <begin position="12"/>
        <end position="29"/>
    </location>
</feature>
<dbReference type="GO" id="GO:0016409">
    <property type="term" value="F:palmitoyltransferase activity"/>
    <property type="evidence" value="ECO:0007669"/>
    <property type="project" value="TreeGrafter"/>
</dbReference>
<dbReference type="GO" id="GO:0005783">
    <property type="term" value="C:endoplasmic reticulum"/>
    <property type="evidence" value="ECO:0007669"/>
    <property type="project" value="TreeGrafter"/>
</dbReference>
<comment type="similarity">
    <text evidence="5">Belongs to the membrane-bound acyltransferase family. HHAT subfamily.</text>
</comment>
<feature type="transmembrane region" description="Helical" evidence="6">
    <location>
        <begin position="248"/>
        <end position="267"/>
    </location>
</feature>
<evidence type="ECO:0000313" key="7">
    <source>
        <dbReference type="EMBL" id="KAK5648704.1"/>
    </source>
</evidence>
<sequence>MILSTFERTIYCGLWIGGVLYSLYNVFLVRKEFAYFEDKYNDFQEGWFSQIPKKDVADVEWESVIKVLKNTFHFFVIHVLVSEYLRSYYVQVVPYWQSLISIIFIQHNVGSIGVIVIIFQPVLFNYMSLGRRKYVPWVLTGLCLIVVIYLKSAHFSKYQVKHFKLTEVQTYILMVSLCWVNLRCLSYCLDNVHEKYKFIHFLSYCLYLPTLFVGPFIQFKDFNENFNYNEYEGLQKRFLQLTMNILRYGWWIFITELSLHYFYINALSYQTKLLQDMNNWTLYGYGYCMGQFFHLKYIVFYGLSTSIAKFEHIRTPALPKCIARIHLYSDMWKYFDVGLYKFLVTYIYLPTLGTCKFYNKLFSSLLCFSFVYVWHGIEYHIFVWTAINCIGVCLENIFSEVIKLAPIVFNKSWRRRLSCLICSPLLVASAVSNFYFFAGSDVGNIFVQRILESSMKSNGVLIFCLYCCCHLSLEVKKRERAKKIK</sequence>
<evidence type="ECO:0000256" key="4">
    <source>
        <dbReference type="ARBA" id="ARBA00023136"/>
    </source>
</evidence>
<feature type="transmembrane region" description="Helical" evidence="6">
    <location>
        <begin position="201"/>
        <end position="219"/>
    </location>
</feature>
<gene>
    <name evidence="7" type="ORF">RI129_003596</name>
</gene>
<evidence type="ECO:0000256" key="1">
    <source>
        <dbReference type="ARBA" id="ARBA00004141"/>
    </source>
</evidence>
<evidence type="ECO:0000256" key="6">
    <source>
        <dbReference type="SAM" id="Phobius"/>
    </source>
</evidence>
<evidence type="ECO:0000313" key="8">
    <source>
        <dbReference type="Proteomes" id="UP001329430"/>
    </source>
</evidence>